<dbReference type="Pfam" id="PF01535">
    <property type="entry name" value="PPR"/>
    <property type="match status" value="1"/>
</dbReference>
<dbReference type="PROSITE" id="PS51375">
    <property type="entry name" value="PPR"/>
    <property type="match status" value="3"/>
</dbReference>
<reference evidence="4 5" key="1">
    <citation type="journal article" date="2020" name="bioRxiv">
        <title>Sequence and annotation of 42 cannabis genomes reveals extensive copy number variation in cannabinoid synthesis and pathogen resistance genes.</title>
        <authorList>
            <person name="Mckernan K.J."/>
            <person name="Helbert Y."/>
            <person name="Kane L.T."/>
            <person name="Ebling H."/>
            <person name="Zhang L."/>
            <person name="Liu B."/>
            <person name="Eaton Z."/>
            <person name="Mclaughlin S."/>
            <person name="Kingan S."/>
            <person name="Baybayan P."/>
            <person name="Concepcion G."/>
            <person name="Jordan M."/>
            <person name="Riva A."/>
            <person name="Barbazuk W."/>
            <person name="Harkins T."/>
        </authorList>
    </citation>
    <scope>NUCLEOTIDE SEQUENCE [LARGE SCALE GENOMIC DNA]</scope>
    <source>
        <strain evidence="5">cv. Jamaican Lion 4</strain>
        <tissue evidence="4">Leaf</tissue>
    </source>
</reference>
<feature type="repeat" description="PPR" evidence="3">
    <location>
        <begin position="253"/>
        <end position="287"/>
    </location>
</feature>
<dbReference type="PANTHER" id="PTHR47933:SF11">
    <property type="entry name" value="PENTATRICOPEPTIDE REPEAT-CONTAINING PROTEIN 2"/>
    <property type="match status" value="1"/>
</dbReference>
<evidence type="ECO:0000256" key="3">
    <source>
        <dbReference type="PROSITE-ProRule" id="PRU00708"/>
    </source>
</evidence>
<dbReference type="Proteomes" id="UP000525078">
    <property type="component" value="Unassembled WGS sequence"/>
</dbReference>
<comment type="caution">
    <text evidence="4">The sequence shown here is derived from an EMBL/GenBank/DDBJ whole genome shotgun (WGS) entry which is preliminary data.</text>
</comment>
<evidence type="ECO:0000256" key="1">
    <source>
        <dbReference type="ARBA" id="ARBA00007626"/>
    </source>
</evidence>
<dbReference type="InterPro" id="IPR051240">
    <property type="entry name" value="Mito_RNA-Proc/Resp"/>
</dbReference>
<dbReference type="NCBIfam" id="TIGR00756">
    <property type="entry name" value="PPR"/>
    <property type="match status" value="3"/>
</dbReference>
<name>A0A7J6FEX1_CANSA</name>
<evidence type="ECO:0000256" key="2">
    <source>
        <dbReference type="ARBA" id="ARBA00022737"/>
    </source>
</evidence>
<accession>A0A7J6FEX1</accession>
<dbReference type="InterPro" id="IPR011990">
    <property type="entry name" value="TPR-like_helical_dom_sf"/>
</dbReference>
<dbReference type="InterPro" id="IPR002885">
    <property type="entry name" value="PPR_rpt"/>
</dbReference>
<gene>
    <name evidence="4" type="ORF">F8388_022902</name>
</gene>
<feature type="repeat" description="PPR" evidence="3">
    <location>
        <begin position="183"/>
        <end position="217"/>
    </location>
</feature>
<dbReference type="Gene3D" id="1.25.40.10">
    <property type="entry name" value="Tetratricopeptide repeat domain"/>
    <property type="match status" value="2"/>
</dbReference>
<evidence type="ECO:0000313" key="5">
    <source>
        <dbReference type="Proteomes" id="UP000525078"/>
    </source>
</evidence>
<sequence>MLFFSSSLRLAFPSKLFVPQKFLRFMPVVHGGGASFKWGSSLFSQMAVSQLNSSSASSDEDNQLDSSSSLSSSIASHETLHLSPDLDSFRVVEILRSLRAEPDLAIAFFHRSKEEAGFRHEISAYVELVKILCYWGLDRKLDSLFRDIILPSKEQPGGPENLPFLISEFLLRLEEELEVGQSLFRAYNALVKSYVSVAMFDDAIDVLFQTRRKGFVPHIFTCNYLLNRLIEHGKMDMAVAIYKQLKRIGLSPNDYTHAIVIKALCKKGALEEAADVFLEMEKAGLKPSPFAYSAYIEGLCTNHSVCATWECHLMWQINLRNSKVWESFLMKFHTILLLTPYVIWGKLNKL</sequence>
<dbReference type="PANTHER" id="PTHR47933">
    <property type="entry name" value="PENTATRICOPEPTIDE REPEAT-CONTAINING PROTEIN 1, MITOCHONDRIAL"/>
    <property type="match status" value="1"/>
</dbReference>
<proteinExistence type="inferred from homology"/>
<dbReference type="Pfam" id="PF13041">
    <property type="entry name" value="PPR_2"/>
    <property type="match status" value="1"/>
</dbReference>
<protein>
    <recommendedName>
        <fullName evidence="6">Pentatricopeptide repeat-containing protein</fullName>
    </recommendedName>
</protein>
<dbReference type="EMBL" id="JAATIP010000129">
    <property type="protein sequence ID" value="KAF4369246.1"/>
    <property type="molecule type" value="Genomic_DNA"/>
</dbReference>
<keyword evidence="2" id="KW-0677">Repeat</keyword>
<dbReference type="GO" id="GO:0003729">
    <property type="term" value="F:mRNA binding"/>
    <property type="evidence" value="ECO:0007669"/>
    <property type="project" value="TreeGrafter"/>
</dbReference>
<organism evidence="4 5">
    <name type="scientific">Cannabis sativa</name>
    <name type="common">Hemp</name>
    <name type="synonym">Marijuana</name>
    <dbReference type="NCBI Taxonomy" id="3483"/>
    <lineage>
        <taxon>Eukaryota</taxon>
        <taxon>Viridiplantae</taxon>
        <taxon>Streptophyta</taxon>
        <taxon>Embryophyta</taxon>
        <taxon>Tracheophyta</taxon>
        <taxon>Spermatophyta</taxon>
        <taxon>Magnoliopsida</taxon>
        <taxon>eudicotyledons</taxon>
        <taxon>Gunneridae</taxon>
        <taxon>Pentapetalae</taxon>
        <taxon>rosids</taxon>
        <taxon>fabids</taxon>
        <taxon>Rosales</taxon>
        <taxon>Cannabaceae</taxon>
        <taxon>Cannabis</taxon>
    </lineage>
</organism>
<evidence type="ECO:0000313" key="4">
    <source>
        <dbReference type="EMBL" id="KAF4369246.1"/>
    </source>
</evidence>
<evidence type="ECO:0008006" key="6">
    <source>
        <dbReference type="Google" id="ProtNLM"/>
    </source>
</evidence>
<feature type="repeat" description="PPR" evidence="3">
    <location>
        <begin position="218"/>
        <end position="252"/>
    </location>
</feature>
<comment type="similarity">
    <text evidence="1">Belongs to the PPR family. P subfamily.</text>
</comment>
<dbReference type="AlphaFoldDB" id="A0A7J6FEX1"/>